<name>A0A8T3A6G2_DENNO</name>
<evidence type="ECO:0000313" key="3">
    <source>
        <dbReference type="Proteomes" id="UP000829196"/>
    </source>
</evidence>
<accession>A0A8T3A6G2</accession>
<dbReference type="EMBL" id="JAGYWB010000018">
    <property type="protein sequence ID" value="KAI0492057.1"/>
    <property type="molecule type" value="Genomic_DNA"/>
</dbReference>
<comment type="caution">
    <text evidence="2">The sequence shown here is derived from an EMBL/GenBank/DDBJ whole genome shotgun (WGS) entry which is preliminary data.</text>
</comment>
<dbReference type="Proteomes" id="UP000829196">
    <property type="component" value="Unassembled WGS sequence"/>
</dbReference>
<evidence type="ECO:0000256" key="1">
    <source>
        <dbReference type="SAM" id="MobiDB-lite"/>
    </source>
</evidence>
<keyword evidence="3" id="KW-1185">Reference proteome</keyword>
<evidence type="ECO:0000313" key="2">
    <source>
        <dbReference type="EMBL" id="KAI0492057.1"/>
    </source>
</evidence>
<feature type="region of interest" description="Disordered" evidence="1">
    <location>
        <begin position="101"/>
        <end position="173"/>
    </location>
</feature>
<sequence>MHPKEMIPEIVPKSRCYSHISANGAESIASPCFLRKSCDLSSIESPNSSLHTDLEPLLFDTHELLLCSRSPSAFSRLFHARSPLQRARSLFRSPLLRSVQSDVHTERERKRESSLPYLLPEPTLPKPTPSFRSPLARAPLPLPTPSREKEREGEFPCPTSSSREAQPVAPPSVSFDFAHSTAFPTCRIGS</sequence>
<dbReference type="AlphaFoldDB" id="A0A8T3A6G2"/>
<protein>
    <submittedName>
        <fullName evidence="2">Uncharacterized protein</fullName>
    </submittedName>
</protein>
<feature type="compositionally biased region" description="Basic and acidic residues" evidence="1">
    <location>
        <begin position="103"/>
        <end position="113"/>
    </location>
</feature>
<organism evidence="2 3">
    <name type="scientific">Dendrobium nobile</name>
    <name type="common">Orchid</name>
    <dbReference type="NCBI Taxonomy" id="94219"/>
    <lineage>
        <taxon>Eukaryota</taxon>
        <taxon>Viridiplantae</taxon>
        <taxon>Streptophyta</taxon>
        <taxon>Embryophyta</taxon>
        <taxon>Tracheophyta</taxon>
        <taxon>Spermatophyta</taxon>
        <taxon>Magnoliopsida</taxon>
        <taxon>Liliopsida</taxon>
        <taxon>Asparagales</taxon>
        <taxon>Orchidaceae</taxon>
        <taxon>Epidendroideae</taxon>
        <taxon>Malaxideae</taxon>
        <taxon>Dendrobiinae</taxon>
        <taxon>Dendrobium</taxon>
    </lineage>
</organism>
<gene>
    <name evidence="2" type="ORF">KFK09_026322</name>
</gene>
<proteinExistence type="predicted"/>
<reference evidence="2" key="1">
    <citation type="journal article" date="2022" name="Front. Genet.">
        <title>Chromosome-Scale Assembly of the Dendrobium nobile Genome Provides Insights Into the Molecular Mechanism of the Biosynthesis of the Medicinal Active Ingredient of Dendrobium.</title>
        <authorList>
            <person name="Xu Q."/>
            <person name="Niu S.-C."/>
            <person name="Li K.-L."/>
            <person name="Zheng P.-J."/>
            <person name="Zhang X.-J."/>
            <person name="Jia Y."/>
            <person name="Liu Y."/>
            <person name="Niu Y.-X."/>
            <person name="Yu L.-H."/>
            <person name="Chen D.-F."/>
            <person name="Zhang G.-Q."/>
        </authorList>
    </citation>
    <scope>NUCLEOTIDE SEQUENCE</scope>
    <source>
        <tissue evidence="2">Leaf</tissue>
    </source>
</reference>